<gene>
    <name evidence="1" type="ORF">DHETER_LOCUS5150</name>
</gene>
<feature type="non-terminal residue" evidence="1">
    <location>
        <position position="1"/>
    </location>
</feature>
<proteinExistence type="predicted"/>
<evidence type="ECO:0000313" key="2">
    <source>
        <dbReference type="Proteomes" id="UP000789702"/>
    </source>
</evidence>
<name>A0ACA9LT40_9GLOM</name>
<evidence type="ECO:0000313" key="1">
    <source>
        <dbReference type="EMBL" id="CAG8549217.1"/>
    </source>
</evidence>
<reference evidence="1" key="1">
    <citation type="submission" date="2021-06" db="EMBL/GenBank/DDBJ databases">
        <authorList>
            <person name="Kallberg Y."/>
            <person name="Tangrot J."/>
            <person name="Rosling A."/>
        </authorList>
    </citation>
    <scope>NUCLEOTIDE SEQUENCE</scope>
    <source>
        <strain evidence="1">IL203A</strain>
    </source>
</reference>
<organism evidence="1 2">
    <name type="scientific">Dentiscutata heterogama</name>
    <dbReference type="NCBI Taxonomy" id="1316150"/>
    <lineage>
        <taxon>Eukaryota</taxon>
        <taxon>Fungi</taxon>
        <taxon>Fungi incertae sedis</taxon>
        <taxon>Mucoromycota</taxon>
        <taxon>Glomeromycotina</taxon>
        <taxon>Glomeromycetes</taxon>
        <taxon>Diversisporales</taxon>
        <taxon>Gigasporaceae</taxon>
        <taxon>Dentiscutata</taxon>
    </lineage>
</organism>
<comment type="caution">
    <text evidence="1">The sequence shown here is derived from an EMBL/GenBank/DDBJ whole genome shotgun (WGS) entry which is preliminary data.</text>
</comment>
<protein>
    <submittedName>
        <fullName evidence="1">225_t:CDS:1</fullName>
    </submittedName>
</protein>
<keyword evidence="2" id="KW-1185">Reference proteome</keyword>
<dbReference type="EMBL" id="CAJVPU010005541">
    <property type="protein sequence ID" value="CAG8549217.1"/>
    <property type="molecule type" value="Genomic_DNA"/>
</dbReference>
<accession>A0ACA9LT40</accession>
<sequence length="264" mass="31817">TYRLHNNLKKFPMNSEVQKLLKKRDELKRVLEVEENSIMLRDIISKENFEIPSIINFEIQEKMVQEMFRVNKRRECDDFFRAYRLTGKTIFPLKENRVGLRFETFYGDKYREPYYVILSQNEENGLLSIFKHTIPHFIPLNELESDYLNKNIDFINSLDDYLQAFVTRREEARIMQQDVGVTNLKSNNAYNSVEFSVRLKESVIEFNLTYEDLKLTTPTNVIMYQVIEDDDKSVSRRQRLRRREKEFMQRNLVNAFNNMFSEVK</sequence>
<dbReference type="Proteomes" id="UP000789702">
    <property type="component" value="Unassembled WGS sequence"/>
</dbReference>